<gene>
    <name evidence="10 14" type="primary">miaA</name>
    <name evidence="14" type="ORF">EQP59_04320</name>
</gene>
<evidence type="ECO:0000256" key="7">
    <source>
        <dbReference type="ARBA" id="ARBA00022840"/>
    </source>
</evidence>
<dbReference type="EC" id="2.5.1.75" evidence="10"/>
<dbReference type="GO" id="GO:0052381">
    <property type="term" value="F:tRNA dimethylallyltransferase activity"/>
    <property type="evidence" value="ECO:0007669"/>
    <property type="project" value="UniProtKB-UniRule"/>
</dbReference>
<evidence type="ECO:0000313" key="14">
    <source>
        <dbReference type="EMBL" id="QAR30631.1"/>
    </source>
</evidence>
<evidence type="ECO:0000256" key="11">
    <source>
        <dbReference type="RuleBase" id="RU003783"/>
    </source>
</evidence>
<evidence type="ECO:0000256" key="12">
    <source>
        <dbReference type="RuleBase" id="RU003784"/>
    </source>
</evidence>
<comment type="catalytic activity">
    <reaction evidence="9 10 11">
        <text>adenosine(37) in tRNA + dimethylallyl diphosphate = N(6)-dimethylallyladenosine(37) in tRNA + diphosphate</text>
        <dbReference type="Rhea" id="RHEA:26482"/>
        <dbReference type="Rhea" id="RHEA-COMP:10162"/>
        <dbReference type="Rhea" id="RHEA-COMP:10375"/>
        <dbReference type="ChEBI" id="CHEBI:33019"/>
        <dbReference type="ChEBI" id="CHEBI:57623"/>
        <dbReference type="ChEBI" id="CHEBI:74411"/>
        <dbReference type="ChEBI" id="CHEBI:74415"/>
        <dbReference type="EC" id="2.5.1.75"/>
    </reaction>
</comment>
<comment type="cofactor">
    <cofactor evidence="1 10">
        <name>Mg(2+)</name>
        <dbReference type="ChEBI" id="CHEBI:18420"/>
    </cofactor>
</comment>
<dbReference type="HAMAP" id="MF_00185">
    <property type="entry name" value="IPP_trans"/>
    <property type="match status" value="1"/>
</dbReference>
<dbReference type="Gene3D" id="3.40.50.300">
    <property type="entry name" value="P-loop containing nucleotide triphosphate hydrolases"/>
    <property type="match status" value="1"/>
</dbReference>
<dbReference type="GO" id="GO:0006400">
    <property type="term" value="P:tRNA modification"/>
    <property type="evidence" value="ECO:0007669"/>
    <property type="project" value="TreeGrafter"/>
</dbReference>
<keyword evidence="7 10" id="KW-0067">ATP-binding</keyword>
<sequence>MKNLVVIVGPTAIGKTATAIALAKHFNTEILSSDSRQFYKEMRIGTAVPAEEELSQIKHHFIQHLSIHQEYSVGDFEREAIDFITQYFKKKDILIMAGGSGLYEKAITQGLDNFPEILPNVRKQLNDDLNEKGLEFLQKELRNRDLDYFKRVDIQNPHRVIRALEVIRHTGEPYSSFLRKNETKRDFNIIKVGLTLPREQIYERINQRVGIMIEAGLLEEAKELYAFRGLNALKTVGYRELFSCFEGKISLEFAIEEIKKNTRRFAKRQLTWYRKDECIKWFSPSEVQAMGEYIKEQIR</sequence>
<dbReference type="EMBL" id="CP035107">
    <property type="protein sequence ID" value="QAR30631.1"/>
    <property type="molecule type" value="Genomic_DNA"/>
</dbReference>
<feature type="binding site" evidence="10">
    <location>
        <begin position="9"/>
        <end position="16"/>
    </location>
    <ligand>
        <name>ATP</name>
        <dbReference type="ChEBI" id="CHEBI:30616"/>
    </ligand>
</feature>
<comment type="function">
    <text evidence="2 10 12">Catalyzes the transfer of a dimethylallyl group onto the adenine at position 37 in tRNAs that read codons beginning with uridine, leading to the formation of N6-(dimethylallyl)adenosine (i(6)A).</text>
</comment>
<dbReference type="Pfam" id="PF01715">
    <property type="entry name" value="IPPT"/>
    <property type="match status" value="1"/>
</dbReference>
<evidence type="ECO:0000256" key="5">
    <source>
        <dbReference type="ARBA" id="ARBA00022694"/>
    </source>
</evidence>
<evidence type="ECO:0000256" key="1">
    <source>
        <dbReference type="ARBA" id="ARBA00001946"/>
    </source>
</evidence>
<evidence type="ECO:0000256" key="2">
    <source>
        <dbReference type="ARBA" id="ARBA00003213"/>
    </source>
</evidence>
<feature type="region of interest" description="Interaction with substrate tRNA" evidence="10">
    <location>
        <begin position="34"/>
        <end position="37"/>
    </location>
</feature>
<dbReference type="GO" id="GO:0005524">
    <property type="term" value="F:ATP binding"/>
    <property type="evidence" value="ECO:0007669"/>
    <property type="project" value="UniProtKB-UniRule"/>
</dbReference>
<evidence type="ECO:0000256" key="13">
    <source>
        <dbReference type="RuleBase" id="RU003785"/>
    </source>
</evidence>
<dbReference type="InterPro" id="IPR039657">
    <property type="entry name" value="Dimethylallyltransferase"/>
</dbReference>
<keyword evidence="6 10" id="KW-0547">Nucleotide-binding</keyword>
<dbReference type="AlphaFoldDB" id="A0A410JRD0"/>
<evidence type="ECO:0000256" key="9">
    <source>
        <dbReference type="ARBA" id="ARBA00049563"/>
    </source>
</evidence>
<keyword evidence="8 10" id="KW-0460">Magnesium</keyword>
<evidence type="ECO:0000313" key="15">
    <source>
        <dbReference type="Proteomes" id="UP000287701"/>
    </source>
</evidence>
<evidence type="ECO:0000256" key="10">
    <source>
        <dbReference type="HAMAP-Rule" id="MF_00185"/>
    </source>
</evidence>
<dbReference type="PANTHER" id="PTHR11088:SF60">
    <property type="entry name" value="TRNA DIMETHYLALLYLTRANSFERASE"/>
    <property type="match status" value="1"/>
</dbReference>
<dbReference type="OrthoDB" id="9776390at2"/>
<dbReference type="PANTHER" id="PTHR11088">
    <property type="entry name" value="TRNA DIMETHYLALLYLTRANSFERASE"/>
    <property type="match status" value="1"/>
</dbReference>
<organism evidence="14 15">
    <name type="scientific">Ornithobacterium rhinotracheale</name>
    <dbReference type="NCBI Taxonomy" id="28251"/>
    <lineage>
        <taxon>Bacteria</taxon>
        <taxon>Pseudomonadati</taxon>
        <taxon>Bacteroidota</taxon>
        <taxon>Flavobacteriia</taxon>
        <taxon>Flavobacteriales</taxon>
        <taxon>Weeksellaceae</taxon>
        <taxon>Ornithobacterium</taxon>
    </lineage>
</organism>
<comment type="subunit">
    <text evidence="10">Monomer.</text>
</comment>
<dbReference type="Proteomes" id="UP000287701">
    <property type="component" value="Chromosome"/>
</dbReference>
<evidence type="ECO:0000256" key="3">
    <source>
        <dbReference type="ARBA" id="ARBA00005842"/>
    </source>
</evidence>
<dbReference type="Gene3D" id="1.10.20.140">
    <property type="match status" value="1"/>
</dbReference>
<keyword evidence="4 10" id="KW-0808">Transferase</keyword>
<feature type="binding site" evidence="10">
    <location>
        <begin position="11"/>
        <end position="16"/>
    </location>
    <ligand>
        <name>substrate</name>
    </ligand>
</feature>
<protein>
    <recommendedName>
        <fullName evidence="10">tRNA dimethylallyltransferase</fullName>
        <ecNumber evidence="10">2.5.1.75</ecNumber>
    </recommendedName>
    <alternativeName>
        <fullName evidence="10">Dimethylallyl diphosphate:tRNA dimethylallyltransferase</fullName>
        <shortName evidence="10">DMAPP:tRNA dimethylallyltransferase</shortName>
        <shortName evidence="10">DMATase</shortName>
    </alternativeName>
    <alternativeName>
        <fullName evidence="10">Isopentenyl-diphosphate:tRNA isopentenyltransferase</fullName>
        <shortName evidence="10">IPP transferase</shortName>
        <shortName evidence="10">IPPT</shortName>
        <shortName evidence="10">IPTase</shortName>
    </alternativeName>
</protein>
<accession>A0A410JRD0</accession>
<evidence type="ECO:0000256" key="8">
    <source>
        <dbReference type="ARBA" id="ARBA00022842"/>
    </source>
</evidence>
<evidence type="ECO:0000256" key="4">
    <source>
        <dbReference type="ARBA" id="ARBA00022679"/>
    </source>
</evidence>
<dbReference type="NCBIfam" id="TIGR00174">
    <property type="entry name" value="miaA"/>
    <property type="match status" value="1"/>
</dbReference>
<comment type="similarity">
    <text evidence="3 10 13">Belongs to the IPP transferase family.</text>
</comment>
<feature type="site" description="Interaction with substrate tRNA" evidence="10">
    <location>
        <position position="100"/>
    </location>
</feature>
<evidence type="ECO:0000256" key="6">
    <source>
        <dbReference type="ARBA" id="ARBA00022741"/>
    </source>
</evidence>
<dbReference type="SUPFAM" id="SSF52540">
    <property type="entry name" value="P-loop containing nucleoside triphosphate hydrolases"/>
    <property type="match status" value="2"/>
</dbReference>
<comment type="caution">
    <text evidence="10">Lacks conserved residue(s) required for the propagation of feature annotation.</text>
</comment>
<reference evidence="14 15" key="1">
    <citation type="submission" date="2019-01" db="EMBL/GenBank/DDBJ databases">
        <title>Whole Genome of Ornithobacterium rhinotracheale FARPER-174b.</title>
        <authorList>
            <person name="Tataje-Lavanda L.A."/>
            <person name="Montalvan A."/>
            <person name="Montesinos R."/>
            <person name="Zimic M."/>
            <person name="Fernandez-Sanchez M."/>
            <person name="Fernandez-Diaz M."/>
        </authorList>
    </citation>
    <scope>NUCLEOTIDE SEQUENCE [LARGE SCALE GENOMIC DNA]</scope>
    <source>
        <strain evidence="14 15">FARPER-174b</strain>
    </source>
</reference>
<name>A0A410JRD0_ORNRH</name>
<keyword evidence="5 10" id="KW-0819">tRNA processing</keyword>
<dbReference type="RefSeq" id="WP_128501112.1">
    <property type="nucleotide sequence ID" value="NZ_CP035107.1"/>
</dbReference>
<dbReference type="InterPro" id="IPR018022">
    <property type="entry name" value="IPT"/>
</dbReference>
<feature type="site" description="Interaction with substrate tRNA" evidence="10">
    <location>
        <position position="122"/>
    </location>
</feature>
<proteinExistence type="inferred from homology"/>
<dbReference type="InterPro" id="IPR027417">
    <property type="entry name" value="P-loop_NTPase"/>
</dbReference>